<dbReference type="InterPro" id="IPR001123">
    <property type="entry name" value="LeuE-type"/>
</dbReference>
<keyword evidence="5 6" id="KW-0472">Membrane</keyword>
<protein>
    <submittedName>
        <fullName evidence="7">Threonine efflux protein</fullName>
    </submittedName>
</protein>
<dbReference type="PIRSF" id="PIRSF006324">
    <property type="entry name" value="LeuE"/>
    <property type="match status" value="1"/>
</dbReference>
<evidence type="ECO:0000256" key="2">
    <source>
        <dbReference type="ARBA" id="ARBA00022475"/>
    </source>
</evidence>
<dbReference type="RefSeq" id="WP_054019154.1">
    <property type="nucleotide sequence ID" value="NZ_BBYR01000013.1"/>
</dbReference>
<gene>
    <name evidence="7" type="ORF">ISF6_0639</name>
</gene>
<evidence type="ECO:0000256" key="1">
    <source>
        <dbReference type="ARBA" id="ARBA00004651"/>
    </source>
</evidence>
<dbReference type="Pfam" id="PF01810">
    <property type="entry name" value="LysE"/>
    <property type="match status" value="1"/>
</dbReference>
<comment type="subcellular location">
    <subcellularLocation>
        <location evidence="1">Cell membrane</location>
        <topology evidence="1">Multi-pass membrane protein</topology>
    </subcellularLocation>
</comment>
<keyword evidence="8" id="KW-1185">Reference proteome</keyword>
<dbReference type="PANTHER" id="PTHR30086">
    <property type="entry name" value="ARGININE EXPORTER PROTEIN ARGO"/>
    <property type="match status" value="1"/>
</dbReference>
<dbReference type="GO" id="GO:0015171">
    <property type="term" value="F:amino acid transmembrane transporter activity"/>
    <property type="evidence" value="ECO:0007669"/>
    <property type="project" value="TreeGrafter"/>
</dbReference>
<feature type="transmembrane region" description="Helical" evidence="6">
    <location>
        <begin position="146"/>
        <end position="171"/>
    </location>
</feature>
<feature type="transmembrane region" description="Helical" evidence="6">
    <location>
        <begin position="43"/>
        <end position="66"/>
    </location>
</feature>
<keyword evidence="2" id="KW-1003">Cell membrane</keyword>
<evidence type="ECO:0000313" key="8">
    <source>
        <dbReference type="Proteomes" id="UP000037660"/>
    </source>
</evidence>
<dbReference type="STRING" id="1547922.ISF6_0639"/>
<evidence type="ECO:0000313" key="7">
    <source>
        <dbReference type="EMBL" id="GAP35074.1"/>
    </source>
</evidence>
<accession>A0A0K8NXN8</accession>
<keyword evidence="4 6" id="KW-1133">Transmembrane helix</keyword>
<dbReference type="EMBL" id="BBYR01000013">
    <property type="protein sequence ID" value="GAP35074.1"/>
    <property type="molecule type" value="Genomic_DNA"/>
</dbReference>
<feature type="transmembrane region" description="Helical" evidence="6">
    <location>
        <begin position="113"/>
        <end position="134"/>
    </location>
</feature>
<evidence type="ECO:0000256" key="3">
    <source>
        <dbReference type="ARBA" id="ARBA00022692"/>
    </source>
</evidence>
<dbReference type="PANTHER" id="PTHR30086:SF20">
    <property type="entry name" value="ARGININE EXPORTER PROTEIN ARGO-RELATED"/>
    <property type="match status" value="1"/>
</dbReference>
<dbReference type="GO" id="GO:0005886">
    <property type="term" value="C:plasma membrane"/>
    <property type="evidence" value="ECO:0007669"/>
    <property type="project" value="UniProtKB-SubCell"/>
</dbReference>
<dbReference type="OrthoDB" id="9804822at2"/>
<reference evidence="8" key="1">
    <citation type="submission" date="2015-07" db="EMBL/GenBank/DDBJ databases">
        <title>Discovery of a poly(ethylene terephthalate assimilation.</title>
        <authorList>
            <person name="Yoshida S."/>
            <person name="Hiraga K."/>
            <person name="Takehana T."/>
            <person name="Taniguchi I."/>
            <person name="Yamaji H."/>
            <person name="Maeda Y."/>
            <person name="Toyohara K."/>
            <person name="Miyamoto K."/>
            <person name="Kimura Y."/>
            <person name="Oda K."/>
        </authorList>
    </citation>
    <scope>NUCLEOTIDE SEQUENCE [LARGE SCALE GENOMIC DNA]</scope>
    <source>
        <strain evidence="8">NBRC 110686 / TISTR 2288 / 201-F6</strain>
    </source>
</reference>
<sequence>MFGISDYGAFCAAVLLFLALPGPGTLALLTATGQGGFRAGAAATAGLILGDQLLLWLAVAGVAALLAAHPTAFLLVQVGGALYLGWIGLRLVFARPGSAAVMSMAPRHYARQALLITLLNPKAIVFYMAFFPLFIDPATHRGLPTFAAMAVTIAAITAAYCLALCAGAQAITGPLRRHPALGVWAQRLAGVCLIGFGLRLLKAQA</sequence>
<keyword evidence="3 6" id="KW-0812">Transmembrane</keyword>
<evidence type="ECO:0000256" key="5">
    <source>
        <dbReference type="ARBA" id="ARBA00023136"/>
    </source>
</evidence>
<reference evidence="7 8" key="2">
    <citation type="journal article" date="2016" name="Science">
        <title>A bacterium that degrades and assimilates poly(ethylene terephthalate).</title>
        <authorList>
            <person name="Yoshida S."/>
            <person name="Hiraga K."/>
            <person name="Takehana T."/>
            <person name="Taniguchi I."/>
            <person name="Yamaji H."/>
            <person name="Maeda Y."/>
            <person name="Toyohara K."/>
            <person name="Miyamoto K."/>
            <person name="Kimura Y."/>
            <person name="Oda K."/>
        </authorList>
    </citation>
    <scope>NUCLEOTIDE SEQUENCE [LARGE SCALE GENOMIC DNA]</scope>
    <source>
        <strain evidence="8">NBRC 110686 / TISTR 2288 / 201-F6</strain>
    </source>
</reference>
<dbReference type="AlphaFoldDB" id="A0A0K8NXN8"/>
<evidence type="ECO:0000256" key="6">
    <source>
        <dbReference type="SAM" id="Phobius"/>
    </source>
</evidence>
<feature type="transmembrane region" description="Helical" evidence="6">
    <location>
        <begin position="73"/>
        <end position="93"/>
    </location>
</feature>
<evidence type="ECO:0000256" key="4">
    <source>
        <dbReference type="ARBA" id="ARBA00022989"/>
    </source>
</evidence>
<proteinExistence type="predicted"/>
<comment type="caution">
    <text evidence="7">The sequence shown here is derived from an EMBL/GenBank/DDBJ whole genome shotgun (WGS) entry which is preliminary data.</text>
</comment>
<name>A0A0K8NXN8_PISS1</name>
<organism evidence="7 8">
    <name type="scientific">Piscinibacter sakaiensis</name>
    <name type="common">Ideonella sakaiensis</name>
    <dbReference type="NCBI Taxonomy" id="1547922"/>
    <lineage>
        <taxon>Bacteria</taxon>
        <taxon>Pseudomonadati</taxon>
        <taxon>Pseudomonadota</taxon>
        <taxon>Betaproteobacteria</taxon>
        <taxon>Burkholderiales</taxon>
        <taxon>Sphaerotilaceae</taxon>
        <taxon>Piscinibacter</taxon>
    </lineage>
</organism>
<dbReference type="Proteomes" id="UP000037660">
    <property type="component" value="Unassembled WGS sequence"/>
</dbReference>